<dbReference type="NCBIfam" id="TIGR00407">
    <property type="entry name" value="proA"/>
    <property type="match status" value="1"/>
</dbReference>
<gene>
    <name evidence="7" type="primary">proA</name>
    <name evidence="9" type="ORF">KALB_6231</name>
</gene>
<comment type="similarity">
    <text evidence="7">Belongs to the gamma-glutamyl phosphate reductase family.</text>
</comment>
<dbReference type="EC" id="1.2.1.41" evidence="7"/>
<evidence type="ECO:0000256" key="2">
    <source>
        <dbReference type="ARBA" id="ARBA00022605"/>
    </source>
</evidence>
<evidence type="ECO:0000313" key="10">
    <source>
        <dbReference type="Proteomes" id="UP000019225"/>
    </source>
</evidence>
<dbReference type="GO" id="GO:0055129">
    <property type="term" value="P:L-proline biosynthetic process"/>
    <property type="evidence" value="ECO:0007669"/>
    <property type="project" value="UniProtKB-UniRule"/>
</dbReference>
<dbReference type="InterPro" id="IPR016161">
    <property type="entry name" value="Ald_DH/histidinol_DH"/>
</dbReference>
<comment type="function">
    <text evidence="7">Catalyzes the NADPH-dependent reduction of L-glutamate 5-phosphate into L-glutamate 5-semialdehyde and phosphate. The product spontaneously undergoes cyclization to form 1-pyrroline-5-carboxylate.</text>
</comment>
<evidence type="ECO:0000256" key="5">
    <source>
        <dbReference type="ARBA" id="ARBA00023002"/>
    </source>
</evidence>
<keyword evidence="10" id="KW-1185">Reference proteome</keyword>
<dbReference type="AlphaFoldDB" id="W5WG48"/>
<keyword evidence="7" id="KW-0963">Cytoplasm</keyword>
<dbReference type="Gene3D" id="3.40.605.10">
    <property type="entry name" value="Aldehyde Dehydrogenase, Chain A, domain 1"/>
    <property type="match status" value="1"/>
</dbReference>
<sequence length="418" mass="44036">MVTEILAATSAARDTAPAPGDERYDSYCTELARQLTANWDAVLAANAEDIALARQRGLGEPLIDRLQLGYQHLAPLLELAEQTRKALPAVTACSPGTPAFGQSVVRRKPKPLGVLLMIYEARPTVTVEGALLAVAVGNAVILRGGSEIAATNAKLGELAANAARAAGLPEGMVSVLTDGDRRLVRELLKRHDAIDALIPRGSASLIDYCRTASTIPVIASGGGVNHLYVDSSADPAVAARIAVDSKLTEPTACNTLEMVLAHQDIAAQVVTELLALGEEFELRLDPALLVPGEQVSELSARDDGREFLDRSLGVRPVADLAQATAHIRQHGSKHTEGIVSEDPLVVQEFLDTVDAAALVVNGSLRLHDGPTMGLGPEISISTGRLHTRGPVDLSALLTYSWVIEGHGTVRGKERGSAS</sequence>
<dbReference type="Gene3D" id="3.40.309.10">
    <property type="entry name" value="Aldehyde Dehydrogenase, Chain A, domain 2"/>
    <property type="match status" value="1"/>
</dbReference>
<comment type="catalytic activity">
    <reaction evidence="6 7">
        <text>L-glutamate 5-semialdehyde + phosphate + NADP(+) = L-glutamyl 5-phosphate + NADPH + H(+)</text>
        <dbReference type="Rhea" id="RHEA:19541"/>
        <dbReference type="ChEBI" id="CHEBI:15378"/>
        <dbReference type="ChEBI" id="CHEBI:43474"/>
        <dbReference type="ChEBI" id="CHEBI:57783"/>
        <dbReference type="ChEBI" id="CHEBI:58066"/>
        <dbReference type="ChEBI" id="CHEBI:58274"/>
        <dbReference type="ChEBI" id="CHEBI:58349"/>
        <dbReference type="EC" id="1.2.1.41"/>
    </reaction>
</comment>
<evidence type="ECO:0000256" key="1">
    <source>
        <dbReference type="ARBA" id="ARBA00004985"/>
    </source>
</evidence>
<dbReference type="KEGG" id="kal:KALB_6231"/>
<dbReference type="GO" id="GO:0005737">
    <property type="term" value="C:cytoplasm"/>
    <property type="evidence" value="ECO:0007669"/>
    <property type="project" value="UniProtKB-SubCell"/>
</dbReference>
<feature type="domain" description="Aldehyde dehydrogenase" evidence="8">
    <location>
        <begin position="24"/>
        <end position="276"/>
    </location>
</feature>
<evidence type="ECO:0000256" key="6">
    <source>
        <dbReference type="ARBA" id="ARBA00049024"/>
    </source>
</evidence>
<evidence type="ECO:0000256" key="7">
    <source>
        <dbReference type="HAMAP-Rule" id="MF_00412"/>
    </source>
</evidence>
<dbReference type="UniPathway" id="UPA00098">
    <property type="reaction ID" value="UER00360"/>
</dbReference>
<dbReference type="eggNOG" id="COG0014">
    <property type="taxonomic scope" value="Bacteria"/>
</dbReference>
<dbReference type="PIRSF" id="PIRSF000151">
    <property type="entry name" value="GPR"/>
    <property type="match status" value="1"/>
</dbReference>
<dbReference type="GO" id="GO:0050661">
    <property type="term" value="F:NADP binding"/>
    <property type="evidence" value="ECO:0007669"/>
    <property type="project" value="InterPro"/>
</dbReference>
<dbReference type="InterPro" id="IPR015590">
    <property type="entry name" value="Aldehyde_DH_dom"/>
</dbReference>
<dbReference type="PANTHER" id="PTHR11063:SF8">
    <property type="entry name" value="DELTA-1-PYRROLINE-5-CARBOXYLATE SYNTHASE"/>
    <property type="match status" value="1"/>
</dbReference>
<accession>W5WG48</accession>
<name>W5WG48_9PSEU</name>
<dbReference type="CDD" id="cd07079">
    <property type="entry name" value="ALDH_F18-19_ProA-GPR"/>
    <property type="match status" value="1"/>
</dbReference>
<dbReference type="Pfam" id="PF00171">
    <property type="entry name" value="Aldedh"/>
    <property type="match status" value="1"/>
</dbReference>
<evidence type="ECO:0000259" key="8">
    <source>
        <dbReference type="Pfam" id="PF00171"/>
    </source>
</evidence>
<keyword evidence="2 7" id="KW-0028">Amino-acid biosynthesis</keyword>
<dbReference type="PATRIC" id="fig|1449976.3.peg.6253"/>
<dbReference type="InterPro" id="IPR000965">
    <property type="entry name" value="GPR_dom"/>
</dbReference>
<reference evidence="9 10" key="1">
    <citation type="journal article" date="2014" name="BMC Genomics">
        <title>Complete genome sequence of producer of the glycopeptide antibiotic Aculeximycin Kutzneria albida DSM 43870T, a representative of minor genus of Pseudonocardiaceae.</title>
        <authorList>
            <person name="Rebets Y."/>
            <person name="Tokovenko B."/>
            <person name="Lushchyk I."/>
            <person name="Ruckert C."/>
            <person name="Zaburannyi N."/>
            <person name="Bechthold A."/>
            <person name="Kalinowski J."/>
            <person name="Luzhetskyy A."/>
        </authorList>
    </citation>
    <scope>NUCLEOTIDE SEQUENCE [LARGE SCALE GENOMIC DNA]</scope>
    <source>
        <strain evidence="9">DSM 43870</strain>
    </source>
</reference>
<organism evidence="9 10">
    <name type="scientific">Kutzneria albida DSM 43870</name>
    <dbReference type="NCBI Taxonomy" id="1449976"/>
    <lineage>
        <taxon>Bacteria</taxon>
        <taxon>Bacillati</taxon>
        <taxon>Actinomycetota</taxon>
        <taxon>Actinomycetes</taxon>
        <taxon>Pseudonocardiales</taxon>
        <taxon>Pseudonocardiaceae</taxon>
        <taxon>Kutzneria</taxon>
    </lineage>
</organism>
<dbReference type="HAMAP" id="MF_00412">
    <property type="entry name" value="ProA"/>
    <property type="match status" value="1"/>
</dbReference>
<dbReference type="PROSITE" id="PS01223">
    <property type="entry name" value="PROA"/>
    <property type="match status" value="1"/>
</dbReference>
<dbReference type="Proteomes" id="UP000019225">
    <property type="component" value="Chromosome"/>
</dbReference>
<dbReference type="InterPro" id="IPR020593">
    <property type="entry name" value="G-glutamylP_reductase_CS"/>
</dbReference>
<dbReference type="STRING" id="1449976.KALB_6231"/>
<keyword evidence="5 7" id="KW-0560">Oxidoreductase</keyword>
<dbReference type="SUPFAM" id="SSF53720">
    <property type="entry name" value="ALDH-like"/>
    <property type="match status" value="1"/>
</dbReference>
<dbReference type="GO" id="GO:0004350">
    <property type="term" value="F:glutamate-5-semialdehyde dehydrogenase activity"/>
    <property type="evidence" value="ECO:0007669"/>
    <property type="project" value="UniProtKB-UniRule"/>
</dbReference>
<evidence type="ECO:0000256" key="4">
    <source>
        <dbReference type="ARBA" id="ARBA00022857"/>
    </source>
</evidence>
<dbReference type="InterPro" id="IPR012134">
    <property type="entry name" value="Glu-5-SA_DH"/>
</dbReference>
<dbReference type="InterPro" id="IPR016163">
    <property type="entry name" value="Ald_DH_C"/>
</dbReference>
<protein>
    <recommendedName>
        <fullName evidence="7">Gamma-glutamyl phosphate reductase</fullName>
        <shortName evidence="7">GPR</shortName>
        <ecNumber evidence="7">1.2.1.41</ecNumber>
    </recommendedName>
    <alternativeName>
        <fullName evidence="7">Glutamate-5-semialdehyde dehydrogenase</fullName>
    </alternativeName>
    <alternativeName>
        <fullName evidence="7">Glutamyl-gamma-semialdehyde dehydrogenase</fullName>
        <shortName evidence="7">GSA dehydrogenase</shortName>
    </alternativeName>
</protein>
<evidence type="ECO:0000313" key="9">
    <source>
        <dbReference type="EMBL" id="AHH99591.1"/>
    </source>
</evidence>
<comment type="pathway">
    <text evidence="1 7">Amino-acid biosynthesis; L-proline biosynthesis; L-glutamate 5-semialdehyde from L-glutamate: step 2/2.</text>
</comment>
<comment type="subcellular location">
    <subcellularLocation>
        <location evidence="7">Cytoplasm</location>
    </subcellularLocation>
</comment>
<keyword evidence="3 7" id="KW-0641">Proline biosynthesis</keyword>
<keyword evidence="4 7" id="KW-0521">NADP</keyword>
<dbReference type="PANTHER" id="PTHR11063">
    <property type="entry name" value="GLUTAMATE SEMIALDEHYDE DEHYDROGENASE"/>
    <property type="match status" value="1"/>
</dbReference>
<dbReference type="OrthoDB" id="9809970at2"/>
<dbReference type="HOGENOM" id="CLU_030231_0_0_11"/>
<proteinExistence type="inferred from homology"/>
<dbReference type="EMBL" id="CP007155">
    <property type="protein sequence ID" value="AHH99591.1"/>
    <property type="molecule type" value="Genomic_DNA"/>
</dbReference>
<evidence type="ECO:0000256" key="3">
    <source>
        <dbReference type="ARBA" id="ARBA00022650"/>
    </source>
</evidence>
<dbReference type="NCBIfam" id="NF001221">
    <property type="entry name" value="PRK00197.1"/>
    <property type="match status" value="1"/>
</dbReference>
<dbReference type="InterPro" id="IPR016162">
    <property type="entry name" value="Ald_DH_N"/>
</dbReference>